<evidence type="ECO:0000256" key="3">
    <source>
        <dbReference type="ARBA" id="ARBA00022840"/>
    </source>
</evidence>
<dbReference type="InterPro" id="IPR003593">
    <property type="entry name" value="AAA+_ATPase"/>
</dbReference>
<feature type="domain" description="ABC transporter" evidence="4">
    <location>
        <begin position="5"/>
        <end position="230"/>
    </location>
</feature>
<proteinExistence type="predicted"/>
<evidence type="ECO:0000256" key="1">
    <source>
        <dbReference type="ARBA" id="ARBA00022448"/>
    </source>
</evidence>
<dbReference type="Pfam" id="PF00005">
    <property type="entry name" value="ABC_tran"/>
    <property type="match status" value="1"/>
</dbReference>
<keyword evidence="6" id="KW-1185">Reference proteome</keyword>
<dbReference type="OrthoDB" id="9804819at2"/>
<evidence type="ECO:0000259" key="4">
    <source>
        <dbReference type="PROSITE" id="PS50893"/>
    </source>
</evidence>
<dbReference type="InterPro" id="IPR051782">
    <property type="entry name" value="ABC_Transporter_VariousFunc"/>
</dbReference>
<dbReference type="PANTHER" id="PTHR42939">
    <property type="entry name" value="ABC TRANSPORTER ATP-BINDING PROTEIN ALBC-RELATED"/>
    <property type="match status" value="1"/>
</dbReference>
<evidence type="ECO:0000313" key="6">
    <source>
        <dbReference type="Proteomes" id="UP000074108"/>
    </source>
</evidence>
<evidence type="ECO:0000256" key="2">
    <source>
        <dbReference type="ARBA" id="ARBA00022741"/>
    </source>
</evidence>
<accession>A0A147K561</accession>
<sequence length="302" mass="33714">MTTIIQCQQLQKKFRGTEAVKNVSFAIEENTITGLIGHNGAGKTTLLNLIAGYTHPTAGTVRVFDQTPFNNLYVSSNTMFINDDMNFPTSLTLHELLQMGATFYPNWNYPLSEDLLRYFNLKPGTAYTRLSTGMKSTFRAIFAIAARTPLTLFDEPTTGMDASVRNDFTRLLLKDYIEFPRTIVLSSHHLSEVEHVLEDVLILKNGEVLMHTSLDSLREYAVGMSGPKSEVEALGAGREILFQQKLGTEGLYQVVENHFQQEEIETAKQKGVTISGVSAEDVSTYLIQPKNGGIEDVYNRSE</sequence>
<dbReference type="PROSITE" id="PS50893">
    <property type="entry name" value="ABC_TRANSPORTER_2"/>
    <property type="match status" value="1"/>
</dbReference>
<dbReference type="GO" id="GO:0005524">
    <property type="term" value="F:ATP binding"/>
    <property type="evidence" value="ECO:0007669"/>
    <property type="project" value="UniProtKB-KW"/>
</dbReference>
<dbReference type="SUPFAM" id="SSF52540">
    <property type="entry name" value="P-loop containing nucleoside triphosphate hydrolases"/>
    <property type="match status" value="1"/>
</dbReference>
<evidence type="ECO:0000313" key="5">
    <source>
        <dbReference type="EMBL" id="KUP04731.1"/>
    </source>
</evidence>
<dbReference type="GO" id="GO:0016887">
    <property type="term" value="F:ATP hydrolysis activity"/>
    <property type="evidence" value="ECO:0007669"/>
    <property type="project" value="InterPro"/>
</dbReference>
<dbReference type="SMART" id="SM00382">
    <property type="entry name" value="AAA"/>
    <property type="match status" value="1"/>
</dbReference>
<dbReference type="EMBL" id="LDYG01000048">
    <property type="protein sequence ID" value="KUP04731.1"/>
    <property type="molecule type" value="Genomic_DNA"/>
</dbReference>
<gene>
    <name evidence="5" type="ORF">Q75_14900</name>
</gene>
<dbReference type="CDD" id="cd03230">
    <property type="entry name" value="ABC_DR_subfamily_A"/>
    <property type="match status" value="1"/>
</dbReference>
<comment type="caution">
    <text evidence="5">The sequence shown here is derived from an EMBL/GenBank/DDBJ whole genome shotgun (WGS) entry which is preliminary data.</text>
</comment>
<dbReference type="PATRIC" id="fig|1150625.3.peg.3117"/>
<organism evidence="5 6">
    <name type="scientific">Bacillus coahuilensis p1.1.43</name>
    <dbReference type="NCBI Taxonomy" id="1150625"/>
    <lineage>
        <taxon>Bacteria</taxon>
        <taxon>Bacillati</taxon>
        <taxon>Bacillota</taxon>
        <taxon>Bacilli</taxon>
        <taxon>Bacillales</taxon>
        <taxon>Bacillaceae</taxon>
        <taxon>Bacillus</taxon>
    </lineage>
</organism>
<keyword evidence="1" id="KW-0813">Transport</keyword>
<dbReference type="AlphaFoldDB" id="A0A147K561"/>
<dbReference type="Gene3D" id="3.40.50.300">
    <property type="entry name" value="P-loop containing nucleotide triphosphate hydrolases"/>
    <property type="match status" value="1"/>
</dbReference>
<dbReference type="Proteomes" id="UP000074108">
    <property type="component" value="Unassembled WGS sequence"/>
</dbReference>
<name>A0A147K561_9BACI</name>
<protein>
    <submittedName>
        <fullName evidence="5">ABC transporter</fullName>
    </submittedName>
</protein>
<dbReference type="InterPro" id="IPR003439">
    <property type="entry name" value="ABC_transporter-like_ATP-bd"/>
</dbReference>
<dbReference type="PANTHER" id="PTHR42939:SF1">
    <property type="entry name" value="ABC TRANSPORTER ATP-BINDING PROTEIN ALBC-RELATED"/>
    <property type="match status" value="1"/>
</dbReference>
<dbReference type="InterPro" id="IPR027417">
    <property type="entry name" value="P-loop_NTPase"/>
</dbReference>
<keyword evidence="3" id="KW-0067">ATP-binding</keyword>
<reference evidence="5 6" key="1">
    <citation type="journal article" date="2016" name="Front. Microbiol.">
        <title>Microevolution Analysis of Bacillus coahuilensis Unveils Differences in Phosphorus Acquisition Strategies and Their Regulation.</title>
        <authorList>
            <person name="Gomez-Lunar Z."/>
            <person name="Hernandez-Gonzalez I."/>
            <person name="Rodriguez-Torres M.D."/>
            <person name="Souza V."/>
            <person name="Olmedo-Alvarez G."/>
        </authorList>
    </citation>
    <scope>NUCLEOTIDE SEQUENCE [LARGE SCALE GENOMIC DNA]</scope>
    <source>
        <strain evidence="6">p1.1.43</strain>
    </source>
</reference>
<dbReference type="STRING" id="1150625.Q75_14900"/>
<keyword evidence="2" id="KW-0547">Nucleotide-binding</keyword>